<accession>A0A5C6BHU9</accession>
<dbReference type="InterPro" id="IPR011990">
    <property type="entry name" value="TPR-like_helical_dom_sf"/>
</dbReference>
<reference evidence="1 2" key="1">
    <citation type="submission" date="2019-02" db="EMBL/GenBank/DDBJ databases">
        <title>Deep-cultivation of Planctomycetes and their phenomic and genomic characterization uncovers novel biology.</title>
        <authorList>
            <person name="Wiegand S."/>
            <person name="Jogler M."/>
            <person name="Boedeker C."/>
            <person name="Pinto D."/>
            <person name="Vollmers J."/>
            <person name="Rivas-Marin E."/>
            <person name="Kohn T."/>
            <person name="Peeters S.H."/>
            <person name="Heuer A."/>
            <person name="Rast P."/>
            <person name="Oberbeckmann S."/>
            <person name="Bunk B."/>
            <person name="Jeske O."/>
            <person name="Meyerdierks A."/>
            <person name="Storesund J.E."/>
            <person name="Kallscheuer N."/>
            <person name="Luecker S."/>
            <person name="Lage O.M."/>
            <person name="Pohl T."/>
            <person name="Merkel B.J."/>
            <person name="Hornburger P."/>
            <person name="Mueller R.-W."/>
            <person name="Bruemmer F."/>
            <person name="Labrenz M."/>
            <person name="Spormann A.M."/>
            <person name="Op Den Camp H."/>
            <person name="Overmann J."/>
            <person name="Amann R."/>
            <person name="Jetten M.S.M."/>
            <person name="Mascher T."/>
            <person name="Medema M.H."/>
            <person name="Devos D.P."/>
            <person name="Kaster A.-K."/>
            <person name="Ovreas L."/>
            <person name="Rohde M."/>
            <person name="Galperin M.Y."/>
            <person name="Jogler C."/>
        </authorList>
    </citation>
    <scope>NUCLEOTIDE SEQUENCE [LARGE SCALE GENOMIC DNA]</scope>
    <source>
        <strain evidence="1 2">CA54</strain>
    </source>
</reference>
<gene>
    <name evidence="1" type="ORF">CA54_03570</name>
</gene>
<keyword evidence="2" id="KW-1185">Reference proteome</keyword>
<name>A0A5C6BHU9_9PLAN</name>
<comment type="caution">
    <text evidence="1">The sequence shown here is derived from an EMBL/GenBank/DDBJ whole genome shotgun (WGS) entry which is preliminary data.</text>
</comment>
<evidence type="ECO:0000313" key="2">
    <source>
        <dbReference type="Proteomes" id="UP000320735"/>
    </source>
</evidence>
<dbReference type="EMBL" id="SJPP01000001">
    <property type="protein sequence ID" value="TWU11550.1"/>
    <property type="molecule type" value="Genomic_DNA"/>
</dbReference>
<sequence>MRRLKTRFYKYAAFFGFQGDENKMTDISFTTGISRPTSQKHREQLVALTALATNGRVFRAGLCAMFVVLTGQLSTVNGADTVTIKSTNKTVSGDVSEITRDSVSVKSLSRTVKIPANDVAAIKWSKEPAKLNIARGDERRGRFAEALEDYEEIQGSINSPSAELKTDLEFGIANCTAELALQSEGDDADAVAQLEAFLKAYPQSYHYYKSLELLGRLYTQQQAWDNAERSYQELAKSSLPEYQMTAKIGEGRILLSQGGDDTAAAKAAFDAVIKMDVSSPSEKNKQFEAKLGLARCLVREQKYAESLEILDQVVSDTNITDEEVLANAYIQQGKCHMAADQNKLAVLSFLHVDTLLFQAQGPHAEALYYLTRLWPKVGKTKRGEDARMKLETKFPESRWVKQLNDN</sequence>
<dbReference type="InterPro" id="IPR019734">
    <property type="entry name" value="TPR_rpt"/>
</dbReference>
<dbReference type="Proteomes" id="UP000320735">
    <property type="component" value="Unassembled WGS sequence"/>
</dbReference>
<dbReference type="SUPFAM" id="SSF48452">
    <property type="entry name" value="TPR-like"/>
    <property type="match status" value="1"/>
</dbReference>
<dbReference type="OrthoDB" id="251560at2"/>
<evidence type="ECO:0000313" key="1">
    <source>
        <dbReference type="EMBL" id="TWU11550.1"/>
    </source>
</evidence>
<evidence type="ECO:0008006" key="3">
    <source>
        <dbReference type="Google" id="ProtNLM"/>
    </source>
</evidence>
<dbReference type="Pfam" id="PF13174">
    <property type="entry name" value="TPR_6"/>
    <property type="match status" value="1"/>
</dbReference>
<dbReference type="Pfam" id="PF13432">
    <property type="entry name" value="TPR_16"/>
    <property type="match status" value="1"/>
</dbReference>
<dbReference type="Gene3D" id="1.25.40.10">
    <property type="entry name" value="Tetratricopeptide repeat domain"/>
    <property type="match status" value="2"/>
</dbReference>
<protein>
    <recommendedName>
        <fullName evidence="3">Tetratricopeptide repeat protein</fullName>
    </recommendedName>
</protein>
<proteinExistence type="predicted"/>
<organism evidence="1 2">
    <name type="scientific">Symmachiella macrocystis</name>
    <dbReference type="NCBI Taxonomy" id="2527985"/>
    <lineage>
        <taxon>Bacteria</taxon>
        <taxon>Pseudomonadati</taxon>
        <taxon>Planctomycetota</taxon>
        <taxon>Planctomycetia</taxon>
        <taxon>Planctomycetales</taxon>
        <taxon>Planctomycetaceae</taxon>
        <taxon>Symmachiella</taxon>
    </lineage>
</organism>
<dbReference type="AlphaFoldDB" id="A0A5C6BHU9"/>